<accession>A0AA35XCS7</accession>
<dbReference type="Proteomes" id="UP001174909">
    <property type="component" value="Unassembled WGS sequence"/>
</dbReference>
<protein>
    <submittedName>
        <fullName evidence="2">Uncharacterized protein</fullName>
    </submittedName>
</protein>
<gene>
    <name evidence="2" type="ORF">GBAR_LOCUS29500</name>
</gene>
<reference evidence="2" key="1">
    <citation type="submission" date="2023-03" db="EMBL/GenBank/DDBJ databases">
        <authorList>
            <person name="Steffen K."/>
            <person name="Cardenas P."/>
        </authorList>
    </citation>
    <scope>NUCLEOTIDE SEQUENCE</scope>
</reference>
<keyword evidence="3" id="KW-1185">Reference proteome</keyword>
<feature type="region of interest" description="Disordered" evidence="1">
    <location>
        <begin position="36"/>
        <end position="68"/>
    </location>
</feature>
<evidence type="ECO:0000313" key="3">
    <source>
        <dbReference type="Proteomes" id="UP001174909"/>
    </source>
</evidence>
<feature type="compositionally biased region" description="Basic and acidic residues" evidence="1">
    <location>
        <begin position="51"/>
        <end position="68"/>
    </location>
</feature>
<proteinExistence type="predicted"/>
<sequence>EREVEVEGEEEVISVYVESSESLQPSTSQELVERVSELQETSVEMTTSSAEAERGGGEEEERQSLEKERLLLKLTKTL</sequence>
<feature type="non-terminal residue" evidence="2">
    <location>
        <position position="1"/>
    </location>
</feature>
<dbReference type="EMBL" id="CASHTH010004133">
    <property type="protein sequence ID" value="CAI8053978.1"/>
    <property type="molecule type" value="Genomic_DNA"/>
</dbReference>
<evidence type="ECO:0000313" key="2">
    <source>
        <dbReference type="EMBL" id="CAI8053978.1"/>
    </source>
</evidence>
<name>A0AA35XCS7_GEOBA</name>
<organism evidence="2 3">
    <name type="scientific">Geodia barretti</name>
    <name type="common">Barrett's horny sponge</name>
    <dbReference type="NCBI Taxonomy" id="519541"/>
    <lineage>
        <taxon>Eukaryota</taxon>
        <taxon>Metazoa</taxon>
        <taxon>Porifera</taxon>
        <taxon>Demospongiae</taxon>
        <taxon>Heteroscleromorpha</taxon>
        <taxon>Tetractinellida</taxon>
        <taxon>Astrophorina</taxon>
        <taxon>Geodiidae</taxon>
        <taxon>Geodia</taxon>
    </lineage>
</organism>
<dbReference type="AlphaFoldDB" id="A0AA35XCS7"/>
<evidence type="ECO:0000256" key="1">
    <source>
        <dbReference type="SAM" id="MobiDB-lite"/>
    </source>
</evidence>
<comment type="caution">
    <text evidence="2">The sequence shown here is derived from an EMBL/GenBank/DDBJ whole genome shotgun (WGS) entry which is preliminary data.</text>
</comment>